<feature type="domain" description="Myb-like" evidence="1">
    <location>
        <begin position="10"/>
        <end position="57"/>
    </location>
</feature>
<gene>
    <name evidence="2" type="ORF">HINF_LOCUS1278</name>
</gene>
<dbReference type="Pfam" id="PF13921">
    <property type="entry name" value="Myb_DNA-bind_6"/>
    <property type="match status" value="2"/>
</dbReference>
<dbReference type="EMBL" id="CAXDID020000002">
    <property type="protein sequence ID" value="CAL5971338.1"/>
    <property type="molecule type" value="Genomic_DNA"/>
</dbReference>
<keyword evidence="3" id="KW-1185">Reference proteome</keyword>
<dbReference type="InterPro" id="IPR009057">
    <property type="entry name" value="Homeodomain-like_sf"/>
</dbReference>
<protein>
    <submittedName>
        <fullName evidence="2">Myb-like_DNA-binding domain-containing protein</fullName>
    </submittedName>
</protein>
<evidence type="ECO:0000259" key="1">
    <source>
        <dbReference type="PROSITE" id="PS50090"/>
    </source>
</evidence>
<proteinExistence type="predicted"/>
<name>A0ABP1GJ67_9EUKA</name>
<dbReference type="Gene3D" id="1.10.10.60">
    <property type="entry name" value="Homeodomain-like"/>
    <property type="match status" value="2"/>
</dbReference>
<organism evidence="2 3">
    <name type="scientific">Hexamita inflata</name>
    <dbReference type="NCBI Taxonomy" id="28002"/>
    <lineage>
        <taxon>Eukaryota</taxon>
        <taxon>Metamonada</taxon>
        <taxon>Diplomonadida</taxon>
        <taxon>Hexamitidae</taxon>
        <taxon>Hexamitinae</taxon>
        <taxon>Hexamita</taxon>
    </lineage>
</organism>
<evidence type="ECO:0000313" key="2">
    <source>
        <dbReference type="EMBL" id="CAL5971338.1"/>
    </source>
</evidence>
<accession>A0ABP1GJ67</accession>
<dbReference type="Proteomes" id="UP001642409">
    <property type="component" value="Unassembled WGS sequence"/>
</dbReference>
<dbReference type="InterPro" id="IPR001005">
    <property type="entry name" value="SANT/Myb"/>
</dbReference>
<dbReference type="PROSITE" id="PS50090">
    <property type="entry name" value="MYB_LIKE"/>
    <property type="match status" value="1"/>
</dbReference>
<evidence type="ECO:0000313" key="3">
    <source>
        <dbReference type="Proteomes" id="UP001642409"/>
    </source>
</evidence>
<reference evidence="2 3" key="1">
    <citation type="submission" date="2024-07" db="EMBL/GenBank/DDBJ databases">
        <authorList>
            <person name="Akdeniz Z."/>
        </authorList>
    </citation>
    <scope>NUCLEOTIDE SEQUENCE [LARGE SCALE GENOMIC DNA]</scope>
</reference>
<sequence length="209" mass="25023">MSIRSNKYHRWTDDENAKLLAIISQNKQNNTIKWSEVVKHFPEYSLQQLKSQYSNRLQSKPSTYHIWSEHEIQILLLCVLNYGKNWSLIHEQYFPQISQRTIQSKWQVFNKELQEILNIMQQLQIGDLQSVLKQSNEMIRLVRNHINLLNNRMKVMQGVSLKQPTNHDMQMGLDKLNNLEVKPLLDMMKYFNLELLDQKMQIVEKMLLQ</sequence>
<comment type="caution">
    <text evidence="2">The sequence shown here is derived from an EMBL/GenBank/DDBJ whole genome shotgun (WGS) entry which is preliminary data.</text>
</comment>
<dbReference type="SMART" id="SM00717">
    <property type="entry name" value="SANT"/>
    <property type="match status" value="2"/>
</dbReference>
<dbReference type="SUPFAM" id="SSF46689">
    <property type="entry name" value="Homeodomain-like"/>
    <property type="match status" value="2"/>
</dbReference>